<proteinExistence type="predicted"/>
<feature type="transmembrane region" description="Helical" evidence="1">
    <location>
        <begin position="80"/>
        <end position="102"/>
    </location>
</feature>
<dbReference type="AlphaFoldDB" id="A0A3N6M741"/>
<feature type="transmembrane region" description="Helical" evidence="1">
    <location>
        <begin position="56"/>
        <end position="74"/>
    </location>
</feature>
<evidence type="ECO:0000256" key="1">
    <source>
        <dbReference type="SAM" id="Phobius"/>
    </source>
</evidence>
<feature type="transmembrane region" description="Helical" evidence="1">
    <location>
        <begin position="248"/>
        <end position="275"/>
    </location>
</feature>
<protein>
    <submittedName>
        <fullName evidence="2">Uncharacterized protein</fullName>
    </submittedName>
</protein>
<organism evidence="2 3">
    <name type="scientific">Natrarchaeobius chitinivorans</name>
    <dbReference type="NCBI Taxonomy" id="1679083"/>
    <lineage>
        <taxon>Archaea</taxon>
        <taxon>Methanobacteriati</taxon>
        <taxon>Methanobacteriota</taxon>
        <taxon>Stenosarchaea group</taxon>
        <taxon>Halobacteria</taxon>
        <taxon>Halobacteriales</taxon>
        <taxon>Natrialbaceae</taxon>
        <taxon>Natrarchaeobius</taxon>
    </lineage>
</organism>
<accession>A0A3N6M741</accession>
<evidence type="ECO:0000313" key="2">
    <source>
        <dbReference type="EMBL" id="RQG96444.1"/>
    </source>
</evidence>
<reference evidence="2 3" key="1">
    <citation type="submission" date="2018-10" db="EMBL/GenBank/DDBJ databases">
        <title>Natrarchaeobius chitinivorans gen. nov., sp. nov., and Natrarchaeobius haloalkaliphilus sp. nov., alkaliphilic, chitin-utilizing haloarchaea from hypersaline alkaline lakes.</title>
        <authorList>
            <person name="Sorokin D.Y."/>
            <person name="Elcheninov A.G."/>
            <person name="Kostrikina N.A."/>
            <person name="Bale N.J."/>
            <person name="Sinninghe Damste J.S."/>
            <person name="Khijniak T.V."/>
            <person name="Kublanov I.V."/>
            <person name="Toshchakov S.V."/>
        </authorList>
    </citation>
    <scope>NUCLEOTIDE SEQUENCE [LARGE SCALE GENOMIC DNA]</scope>
    <source>
        <strain evidence="2 3">AArcht4T</strain>
    </source>
</reference>
<evidence type="ECO:0000313" key="3">
    <source>
        <dbReference type="Proteomes" id="UP000282323"/>
    </source>
</evidence>
<feature type="transmembrane region" description="Helical" evidence="1">
    <location>
        <begin position="157"/>
        <end position="183"/>
    </location>
</feature>
<dbReference type="EMBL" id="REGA01000003">
    <property type="protein sequence ID" value="RQG96444.1"/>
    <property type="molecule type" value="Genomic_DNA"/>
</dbReference>
<keyword evidence="1" id="KW-0812">Transmembrane</keyword>
<feature type="transmembrane region" description="Helical" evidence="1">
    <location>
        <begin position="214"/>
        <end position="236"/>
    </location>
</feature>
<comment type="caution">
    <text evidence="2">The sequence shown here is derived from an EMBL/GenBank/DDBJ whole genome shotgun (WGS) entry which is preliminary data.</text>
</comment>
<gene>
    <name evidence="2" type="ORF">EA473_04810</name>
</gene>
<feature type="transmembrane region" description="Helical" evidence="1">
    <location>
        <begin position="123"/>
        <end position="151"/>
    </location>
</feature>
<keyword evidence="1" id="KW-1133">Transmembrane helix</keyword>
<name>A0A3N6M741_NATCH</name>
<sequence length="280" mass="29570">MGRRVRLELMVERFRRREDVDGCACLECRAVTSGAIRRGVGDVLLWSVGFLRKRPSVPLVFLALGLVQVLGYVGPFGLELAASGLVFFGAIFARGYAITIVSGELADRRYTPKTAAGHTLRRLPAVIATMIGTFVATMGVMFVGVFVGIGVLVSDNLVLSALGTLGLLVLFVLFIVVVVKFVLAPEAVVAGGYGPIAALRVSWELVSFRRRTTIALIGLVIAVVTTFALGEIGAAAEPYPVVGSDTASAVVFGGSSVLTYLSSAVTSFVLCHVYVQGVLE</sequence>
<dbReference type="Proteomes" id="UP000282323">
    <property type="component" value="Unassembled WGS sequence"/>
</dbReference>
<keyword evidence="1" id="KW-0472">Membrane</keyword>
<keyword evidence="3" id="KW-1185">Reference proteome</keyword>